<evidence type="ECO:0000313" key="2">
    <source>
        <dbReference type="Proteomes" id="UP000008021"/>
    </source>
</evidence>
<evidence type="ECO:0000313" key="1">
    <source>
        <dbReference type="EnsemblPlants" id="OMERI04G01850.1"/>
    </source>
</evidence>
<protein>
    <submittedName>
        <fullName evidence="1">Uncharacterized protein</fullName>
    </submittedName>
</protein>
<sequence>MTTVVVVACGRGLAWTAMLHLDPCRRHLDPALERAPTFAFQLIVVTEPCRALPCLTSICPCVATWIRR</sequence>
<keyword evidence="2" id="KW-1185">Reference proteome</keyword>
<proteinExistence type="predicted"/>
<dbReference type="Proteomes" id="UP000008021">
    <property type="component" value="Chromosome 4"/>
</dbReference>
<dbReference type="EnsemblPlants" id="OMERI04G01850.1">
    <property type="protein sequence ID" value="OMERI04G01850.1"/>
    <property type="gene ID" value="OMERI04G01850"/>
</dbReference>
<reference evidence="1" key="1">
    <citation type="submission" date="2015-04" db="UniProtKB">
        <authorList>
            <consortium name="EnsemblPlants"/>
        </authorList>
    </citation>
    <scope>IDENTIFICATION</scope>
</reference>
<dbReference type="HOGENOM" id="CLU_2798279_0_0_1"/>
<organism evidence="1">
    <name type="scientific">Oryza meridionalis</name>
    <dbReference type="NCBI Taxonomy" id="40149"/>
    <lineage>
        <taxon>Eukaryota</taxon>
        <taxon>Viridiplantae</taxon>
        <taxon>Streptophyta</taxon>
        <taxon>Embryophyta</taxon>
        <taxon>Tracheophyta</taxon>
        <taxon>Spermatophyta</taxon>
        <taxon>Magnoliopsida</taxon>
        <taxon>Liliopsida</taxon>
        <taxon>Poales</taxon>
        <taxon>Poaceae</taxon>
        <taxon>BOP clade</taxon>
        <taxon>Oryzoideae</taxon>
        <taxon>Oryzeae</taxon>
        <taxon>Oryzinae</taxon>
        <taxon>Oryza</taxon>
    </lineage>
</organism>
<name>A0A0E0DAI3_9ORYZ</name>
<accession>A0A0E0DAI3</accession>
<dbReference type="AlphaFoldDB" id="A0A0E0DAI3"/>
<reference evidence="1" key="2">
    <citation type="submission" date="2018-05" db="EMBL/GenBank/DDBJ databases">
        <title>OmerRS3 (Oryza meridionalis Reference Sequence Version 3).</title>
        <authorList>
            <person name="Zhang J."/>
            <person name="Kudrna D."/>
            <person name="Lee S."/>
            <person name="Talag J."/>
            <person name="Welchert J."/>
            <person name="Wing R.A."/>
        </authorList>
    </citation>
    <scope>NUCLEOTIDE SEQUENCE [LARGE SCALE GENOMIC DNA]</scope>
    <source>
        <strain evidence="1">cv. OR44</strain>
    </source>
</reference>
<dbReference type="Gramene" id="OMERI04G01850.1">
    <property type="protein sequence ID" value="OMERI04G01850.1"/>
    <property type="gene ID" value="OMERI04G01850"/>
</dbReference>